<keyword evidence="3" id="KW-1185">Reference proteome</keyword>
<protein>
    <submittedName>
        <fullName evidence="2">Uncharacterized protein</fullName>
    </submittedName>
</protein>
<evidence type="ECO:0000313" key="3">
    <source>
        <dbReference type="Proteomes" id="UP001159641"/>
    </source>
</evidence>
<feature type="compositionally biased region" description="Basic and acidic residues" evidence="1">
    <location>
        <begin position="112"/>
        <end position="131"/>
    </location>
</feature>
<proteinExistence type="predicted"/>
<organism evidence="2 3">
    <name type="scientific">Eschrichtius robustus</name>
    <name type="common">California gray whale</name>
    <name type="synonym">Eschrichtius gibbosus</name>
    <dbReference type="NCBI Taxonomy" id="9764"/>
    <lineage>
        <taxon>Eukaryota</taxon>
        <taxon>Metazoa</taxon>
        <taxon>Chordata</taxon>
        <taxon>Craniata</taxon>
        <taxon>Vertebrata</taxon>
        <taxon>Euteleostomi</taxon>
        <taxon>Mammalia</taxon>
        <taxon>Eutheria</taxon>
        <taxon>Laurasiatheria</taxon>
        <taxon>Artiodactyla</taxon>
        <taxon>Whippomorpha</taxon>
        <taxon>Cetacea</taxon>
        <taxon>Mysticeti</taxon>
        <taxon>Eschrichtiidae</taxon>
        <taxon>Eschrichtius</taxon>
    </lineage>
</organism>
<sequence>MAPPSPACLAISNPATCFQPWAQNPRRPAAKPAFLRGAAGPPRRPQPAAARCYLGPAALIPALSFFPGPLEIGRLALDYGCYRGPLCAEGPKSPNSAPPRSVVAELGEQASQDEREKLCHPAVPEGDKEPDLAAVATGPGHPGVGPGGGPAPRGCRGPGVLEDLPPPQCWTRGGGQWRRAGGQWRRPCARLPALRVGGMDSRRRASCDRSRPPPPPPGISTLLAARRD</sequence>
<feature type="compositionally biased region" description="Basic and acidic residues" evidence="1">
    <location>
        <begin position="200"/>
        <end position="211"/>
    </location>
</feature>
<dbReference type="EMBL" id="JAIQCJ010002358">
    <property type="protein sequence ID" value="KAJ8776718.1"/>
    <property type="molecule type" value="Genomic_DNA"/>
</dbReference>
<comment type="caution">
    <text evidence="2">The sequence shown here is derived from an EMBL/GenBank/DDBJ whole genome shotgun (WGS) entry which is preliminary data.</text>
</comment>
<dbReference type="Proteomes" id="UP001159641">
    <property type="component" value="Unassembled WGS sequence"/>
</dbReference>
<gene>
    <name evidence="2" type="ORF">J1605_015307</name>
</gene>
<dbReference type="AlphaFoldDB" id="A0AB34GA62"/>
<reference evidence="2 3" key="1">
    <citation type="submission" date="2022-11" db="EMBL/GenBank/DDBJ databases">
        <title>Whole genome sequence of Eschrichtius robustus ER-17-0199.</title>
        <authorList>
            <person name="Bruniche-Olsen A."/>
            <person name="Black A.N."/>
            <person name="Fields C.J."/>
            <person name="Walden K."/>
            <person name="Dewoody J.A."/>
        </authorList>
    </citation>
    <scope>NUCLEOTIDE SEQUENCE [LARGE SCALE GENOMIC DNA]</scope>
    <source>
        <strain evidence="2">ER-17-0199</strain>
        <tissue evidence="2">Blubber</tissue>
    </source>
</reference>
<evidence type="ECO:0000256" key="1">
    <source>
        <dbReference type="SAM" id="MobiDB-lite"/>
    </source>
</evidence>
<feature type="region of interest" description="Disordered" evidence="1">
    <location>
        <begin position="90"/>
        <end position="167"/>
    </location>
</feature>
<feature type="compositionally biased region" description="Gly residues" evidence="1">
    <location>
        <begin position="140"/>
        <end position="151"/>
    </location>
</feature>
<evidence type="ECO:0000313" key="2">
    <source>
        <dbReference type="EMBL" id="KAJ8776718.1"/>
    </source>
</evidence>
<name>A0AB34GA62_ESCRO</name>
<feature type="region of interest" description="Disordered" evidence="1">
    <location>
        <begin position="195"/>
        <end position="228"/>
    </location>
</feature>
<accession>A0AB34GA62</accession>